<dbReference type="Gene3D" id="3.30.700.10">
    <property type="entry name" value="Glycoprotein, Type 4 Pilin"/>
    <property type="match status" value="1"/>
</dbReference>
<dbReference type="SUPFAM" id="SSF54523">
    <property type="entry name" value="Pili subunits"/>
    <property type="match status" value="1"/>
</dbReference>
<protein>
    <submittedName>
        <fullName evidence="1">Type II secretion system protein GspG</fullName>
    </submittedName>
</protein>
<dbReference type="AlphaFoldDB" id="A0A402D185"/>
<proteinExistence type="predicted"/>
<sequence>MILSILAALIVPRLVSRTSDAKKASASSDISTLSSLLQQYRLDNDGFPTTEEGLQALVTKPSSARNWKGPYTTKALPTDPWGNEYIYQAPGPDGQDFLITSYGADGQPGGDGDAADITSDQ</sequence>
<evidence type="ECO:0000313" key="1">
    <source>
        <dbReference type="EMBL" id="BDI31636.1"/>
    </source>
</evidence>
<dbReference type="NCBIfam" id="TIGR01710">
    <property type="entry name" value="typeII_sec_gspG"/>
    <property type="match status" value="1"/>
</dbReference>
<accession>A0A402D185</accession>
<dbReference type="Pfam" id="PF08334">
    <property type="entry name" value="T2SSG"/>
    <property type="match status" value="1"/>
</dbReference>
<name>A0A402D185_9BACT</name>
<dbReference type="EMBL" id="AP025739">
    <property type="protein sequence ID" value="BDI31636.1"/>
    <property type="molecule type" value="Genomic_DNA"/>
</dbReference>
<dbReference type="GO" id="GO:0015628">
    <property type="term" value="P:protein secretion by the type II secretion system"/>
    <property type="evidence" value="ECO:0007669"/>
    <property type="project" value="InterPro"/>
</dbReference>
<dbReference type="InterPro" id="IPR013545">
    <property type="entry name" value="T2SS_protein-GspG_C"/>
</dbReference>
<reference evidence="1 2" key="1">
    <citation type="journal article" date="2019" name="Int. J. Syst. Evol. Microbiol.">
        <title>Capsulimonas corticalis gen. nov., sp. nov., an aerobic capsulated bacterium, of a novel bacterial order, Capsulimonadales ord. nov., of the class Armatimonadia of the phylum Armatimonadetes.</title>
        <authorList>
            <person name="Li J."/>
            <person name="Kudo C."/>
            <person name="Tonouchi A."/>
        </authorList>
    </citation>
    <scope>NUCLEOTIDE SEQUENCE [LARGE SCALE GENOMIC DNA]</scope>
    <source>
        <strain evidence="1 2">AX-7</strain>
    </source>
</reference>
<gene>
    <name evidence="1" type="ORF">CCAX7_36870</name>
</gene>
<organism evidence="1 2">
    <name type="scientific">Capsulimonas corticalis</name>
    <dbReference type="NCBI Taxonomy" id="2219043"/>
    <lineage>
        <taxon>Bacteria</taxon>
        <taxon>Bacillati</taxon>
        <taxon>Armatimonadota</taxon>
        <taxon>Armatimonadia</taxon>
        <taxon>Capsulimonadales</taxon>
        <taxon>Capsulimonadaceae</taxon>
        <taxon>Capsulimonas</taxon>
    </lineage>
</organism>
<dbReference type="KEGG" id="ccot:CCAX7_36870"/>
<dbReference type="Proteomes" id="UP000287394">
    <property type="component" value="Chromosome"/>
</dbReference>
<evidence type="ECO:0000313" key="2">
    <source>
        <dbReference type="Proteomes" id="UP000287394"/>
    </source>
</evidence>
<keyword evidence="2" id="KW-1185">Reference proteome</keyword>
<dbReference type="GO" id="GO:0015627">
    <property type="term" value="C:type II protein secretion system complex"/>
    <property type="evidence" value="ECO:0007669"/>
    <property type="project" value="InterPro"/>
</dbReference>
<dbReference type="InterPro" id="IPR045584">
    <property type="entry name" value="Pilin-like"/>
</dbReference>
<dbReference type="InterPro" id="IPR010054">
    <property type="entry name" value="Type2_sec_GspG"/>
</dbReference>